<dbReference type="InterPro" id="IPR013083">
    <property type="entry name" value="Znf_RING/FYVE/PHD"/>
</dbReference>
<dbReference type="PROSITE" id="PS50089">
    <property type="entry name" value="ZF_RING_2"/>
    <property type="match status" value="1"/>
</dbReference>
<evidence type="ECO:0000256" key="3">
    <source>
        <dbReference type="ARBA" id="ARBA00022833"/>
    </source>
</evidence>
<evidence type="ECO:0000259" key="7">
    <source>
        <dbReference type="PROSITE" id="PS51382"/>
    </source>
</evidence>
<dbReference type="Pfam" id="PF13920">
    <property type="entry name" value="zf-C3HC4_3"/>
    <property type="match status" value="1"/>
</dbReference>
<dbReference type="SUPFAM" id="SSF57850">
    <property type="entry name" value="RING/U-box"/>
    <property type="match status" value="1"/>
</dbReference>
<evidence type="ECO:0000313" key="9">
    <source>
        <dbReference type="Proteomes" id="UP000298138"/>
    </source>
</evidence>
<dbReference type="Proteomes" id="UP000298138">
    <property type="component" value="Unassembled WGS sequence"/>
</dbReference>
<dbReference type="InterPro" id="IPR017907">
    <property type="entry name" value="Znf_RING_CS"/>
</dbReference>
<evidence type="ECO:0000256" key="1">
    <source>
        <dbReference type="ARBA" id="ARBA00022723"/>
    </source>
</evidence>
<keyword evidence="3" id="KW-0862">Zinc</keyword>
<dbReference type="PANTHER" id="PTHR23327">
    <property type="entry name" value="RING FINGER PROTEIN 127"/>
    <property type="match status" value="1"/>
</dbReference>
<dbReference type="EMBL" id="ML220113">
    <property type="protein sequence ID" value="TGZ84183.1"/>
    <property type="molecule type" value="Genomic_DNA"/>
</dbReference>
<dbReference type="Gene3D" id="3.30.40.10">
    <property type="entry name" value="Zinc/RING finger domain, C3HC4 (zinc finger)"/>
    <property type="match status" value="1"/>
</dbReference>
<evidence type="ECO:0008006" key="10">
    <source>
        <dbReference type="Google" id="ProtNLM"/>
    </source>
</evidence>
<dbReference type="GO" id="GO:0008270">
    <property type="term" value="F:zinc ion binding"/>
    <property type="evidence" value="ECO:0007669"/>
    <property type="project" value="UniProtKB-KW"/>
</dbReference>
<dbReference type="OrthoDB" id="5588846at2759"/>
<keyword evidence="9" id="KW-1185">Reference proteome</keyword>
<evidence type="ECO:0000256" key="4">
    <source>
        <dbReference type="PROSITE-ProRule" id="PRU00175"/>
    </source>
</evidence>
<feature type="compositionally biased region" description="Basic and acidic residues" evidence="5">
    <location>
        <begin position="109"/>
        <end position="124"/>
    </location>
</feature>
<gene>
    <name evidence="8" type="ORF">EX30DRAFT_100721</name>
</gene>
<evidence type="ECO:0000256" key="5">
    <source>
        <dbReference type="SAM" id="MobiDB-lite"/>
    </source>
</evidence>
<proteinExistence type="predicted"/>
<evidence type="ECO:0000313" key="8">
    <source>
        <dbReference type="EMBL" id="TGZ84183.1"/>
    </source>
</evidence>
<evidence type="ECO:0000259" key="6">
    <source>
        <dbReference type="PROSITE" id="PS50089"/>
    </source>
</evidence>
<dbReference type="PROSITE" id="PS51382">
    <property type="entry name" value="SPX"/>
    <property type="match status" value="1"/>
</dbReference>
<feature type="region of interest" description="Disordered" evidence="5">
    <location>
        <begin position="109"/>
        <end position="146"/>
    </location>
</feature>
<keyword evidence="1" id="KW-0479">Metal-binding</keyword>
<dbReference type="STRING" id="341454.A0A4S2N4X2"/>
<organism evidence="8 9">
    <name type="scientific">Ascodesmis nigricans</name>
    <dbReference type="NCBI Taxonomy" id="341454"/>
    <lineage>
        <taxon>Eukaryota</taxon>
        <taxon>Fungi</taxon>
        <taxon>Dikarya</taxon>
        <taxon>Ascomycota</taxon>
        <taxon>Pezizomycotina</taxon>
        <taxon>Pezizomycetes</taxon>
        <taxon>Pezizales</taxon>
        <taxon>Ascodesmidaceae</taxon>
        <taxon>Ascodesmis</taxon>
    </lineage>
</organism>
<dbReference type="InterPro" id="IPR001841">
    <property type="entry name" value="Znf_RING"/>
</dbReference>
<dbReference type="AlphaFoldDB" id="A0A4S2N4X2"/>
<feature type="domain" description="SPX" evidence="7">
    <location>
        <begin position="1"/>
        <end position="315"/>
    </location>
</feature>
<dbReference type="InParanoid" id="A0A4S2N4X2"/>
<dbReference type="PROSITE" id="PS00518">
    <property type="entry name" value="ZF_RING_1"/>
    <property type="match status" value="1"/>
</dbReference>
<dbReference type="PANTHER" id="PTHR23327:SF51">
    <property type="entry name" value="TRANSCRIPTIONAL REGULATOR OF YEAST FORM ADHERENCE 3"/>
    <property type="match status" value="1"/>
</dbReference>
<feature type="domain" description="RING-type" evidence="6">
    <location>
        <begin position="351"/>
        <end position="390"/>
    </location>
</feature>
<name>A0A4S2N4X2_9PEZI</name>
<dbReference type="InterPro" id="IPR004331">
    <property type="entry name" value="SPX_dom"/>
</dbReference>
<keyword evidence="2 4" id="KW-0863">Zinc-finger</keyword>
<dbReference type="SMART" id="SM00184">
    <property type="entry name" value="RING"/>
    <property type="match status" value="1"/>
</dbReference>
<protein>
    <recommendedName>
        <fullName evidence="10">RING-14 protein</fullName>
    </recommendedName>
</protein>
<reference evidence="8 9" key="1">
    <citation type="submission" date="2019-04" db="EMBL/GenBank/DDBJ databases">
        <title>Comparative genomics and transcriptomics to analyze fruiting body development in filamentous ascomycetes.</title>
        <authorList>
            <consortium name="DOE Joint Genome Institute"/>
            <person name="Lutkenhaus R."/>
            <person name="Traeger S."/>
            <person name="Breuer J."/>
            <person name="Kuo A."/>
            <person name="Lipzen A."/>
            <person name="Pangilinan J."/>
            <person name="Dilworth D."/>
            <person name="Sandor L."/>
            <person name="Poggeler S."/>
            <person name="Barry K."/>
            <person name="Grigoriev I.V."/>
            <person name="Nowrousian M."/>
        </authorList>
    </citation>
    <scope>NUCLEOTIDE SEQUENCE [LARGE SCALE GENOMIC DNA]</scope>
    <source>
        <strain evidence="8 9">CBS 389.68</strain>
    </source>
</reference>
<accession>A0A4S2N4X2</accession>
<sequence>MKFAHEFMETLSSSAFPPEWASSAIQYKQLKKCIKRVQKELQALGLDVDMLKDGRGPVFEYMFDGTVQSFHPKLVVKVDESGGLQVGWGIDEEARRRLEELLRKLRRQKEMGERSGEQEEREGRSSMSSDESSDESVEGDIPHPHTTSEIEIPLFADVEFFHTLTSELESLDELQTKAKGSIETDIISIGDSVARVATPKTFNSRSDLYPWREVFRLYLETSIFFSTQEIESYKERTPEEAEKKLQVFENEIERLGIAKQFKCSNSKVLLEQFMGMNQMVLRVLRFQAINKVAMRKILKKFDKRTALGAAPTFPLFISTHNFLASQLARALCFTMSTRILSIIPQLDDYLCPICQYITIKPVRLACSHVFCVRCLVKLQREYKSNCPMCRNDVVLKADASNIDPSLLRFLKCYFPKECREKQRVNEREVVREQWMTVREGKEEGAEPGCAVM</sequence>
<evidence type="ECO:0000256" key="2">
    <source>
        <dbReference type="ARBA" id="ARBA00022771"/>
    </source>
</evidence>
<dbReference type="Pfam" id="PF03105">
    <property type="entry name" value="SPX"/>
    <property type="match status" value="1"/>
</dbReference>